<evidence type="ECO:0000256" key="4">
    <source>
        <dbReference type="ARBA" id="ARBA00011886"/>
    </source>
</evidence>
<dbReference type="Gene3D" id="3.40.50.1580">
    <property type="entry name" value="Nucleoside phosphorylase domain"/>
    <property type="match status" value="1"/>
</dbReference>
<keyword evidence="12" id="KW-1185">Reference proteome</keyword>
<dbReference type="EMBL" id="AP025017">
    <property type="protein sequence ID" value="BDA65043.1"/>
    <property type="molecule type" value="Genomic_DNA"/>
</dbReference>
<evidence type="ECO:0000256" key="1">
    <source>
        <dbReference type="ARBA" id="ARBA00002678"/>
    </source>
</evidence>
<name>A0ABM7UCX8_9ACTO</name>
<evidence type="ECO:0000256" key="6">
    <source>
        <dbReference type="ARBA" id="ARBA00022679"/>
    </source>
</evidence>
<dbReference type="PANTHER" id="PTHR11904">
    <property type="entry name" value="METHYLTHIOADENOSINE/PURINE NUCLEOSIDE PHOSPHORYLASE"/>
    <property type="match status" value="1"/>
</dbReference>
<dbReference type="Pfam" id="PF01048">
    <property type="entry name" value="PNP_UDP_1"/>
    <property type="match status" value="1"/>
</dbReference>
<proteinExistence type="inferred from homology"/>
<keyword evidence="6" id="KW-0808">Transferase</keyword>
<dbReference type="InterPro" id="IPR035994">
    <property type="entry name" value="Nucleoside_phosphorylase_sf"/>
</dbReference>
<evidence type="ECO:0000259" key="10">
    <source>
        <dbReference type="Pfam" id="PF01048"/>
    </source>
</evidence>
<evidence type="ECO:0000313" key="11">
    <source>
        <dbReference type="EMBL" id="BDA65043.1"/>
    </source>
</evidence>
<organism evidence="11 12">
    <name type="scientific">Actinomyces capricornis</name>
    <dbReference type="NCBI Taxonomy" id="2755559"/>
    <lineage>
        <taxon>Bacteria</taxon>
        <taxon>Bacillati</taxon>
        <taxon>Actinomycetota</taxon>
        <taxon>Actinomycetes</taxon>
        <taxon>Actinomycetales</taxon>
        <taxon>Actinomycetaceae</taxon>
        <taxon>Actinomyces</taxon>
    </lineage>
</organism>
<evidence type="ECO:0000256" key="9">
    <source>
        <dbReference type="SAM" id="MobiDB-lite"/>
    </source>
</evidence>
<keyword evidence="5" id="KW-0328">Glycosyltransferase</keyword>
<reference evidence="11 12" key="1">
    <citation type="submission" date="2021-08" db="EMBL/GenBank/DDBJ databases">
        <title>Whole genome sequence of novel Actinomyces species strain MAS-1.</title>
        <authorList>
            <person name="Saito M."/>
            <person name="Kuwahara N."/>
            <person name="Takizawa T."/>
            <person name="Gotouda H."/>
            <person name="Ochiai T."/>
        </authorList>
    </citation>
    <scope>NUCLEOTIDE SEQUENCE [LARGE SCALE GENOMIC DNA]</scope>
    <source>
        <strain evidence="11 12">MAS-1</strain>
    </source>
</reference>
<comment type="pathway">
    <text evidence="2">Purine metabolism; purine nucleoside salvage.</text>
</comment>
<dbReference type="SUPFAM" id="SSF53167">
    <property type="entry name" value="Purine and uridine phosphorylases"/>
    <property type="match status" value="1"/>
</dbReference>
<dbReference type="InterPro" id="IPR011268">
    <property type="entry name" value="Purine_phosphorylase"/>
</dbReference>
<feature type="domain" description="Nucleoside phosphorylase" evidence="10">
    <location>
        <begin position="95"/>
        <end position="304"/>
    </location>
</feature>
<dbReference type="CDD" id="cd09009">
    <property type="entry name" value="PNP-EcPNPII_like"/>
    <property type="match status" value="1"/>
</dbReference>
<evidence type="ECO:0000256" key="8">
    <source>
        <dbReference type="ARBA" id="ARBA00048556"/>
    </source>
</evidence>
<evidence type="ECO:0000256" key="2">
    <source>
        <dbReference type="ARBA" id="ARBA00005058"/>
    </source>
</evidence>
<gene>
    <name evidence="11" type="primary">punA</name>
    <name evidence="11" type="ORF">MANAM107_18770</name>
</gene>
<comment type="similarity">
    <text evidence="3">Belongs to the PNP/MTAP phosphorylase family.</text>
</comment>
<dbReference type="Proteomes" id="UP000824496">
    <property type="component" value="Chromosome"/>
</dbReference>
<comment type="function">
    <text evidence="1">The purine nucleoside phosphorylases catalyze the phosphorolytic breakdown of the N-glycosidic bond in the beta-(deoxy)ribonucleoside molecules, with the formation of the corresponding free purine bases and pentose-1-phosphate. Cleaves guanosine, inosine, 2'-deoxyguanosine and 2'-deoxyinosine.</text>
</comment>
<evidence type="ECO:0000256" key="7">
    <source>
        <dbReference type="ARBA" id="ARBA00031036"/>
    </source>
</evidence>
<feature type="region of interest" description="Disordered" evidence="9">
    <location>
        <begin position="1"/>
        <end position="33"/>
    </location>
</feature>
<comment type="catalytic activity">
    <reaction evidence="8">
        <text>a purine 2'-deoxy-D-ribonucleoside + phosphate = a purine nucleobase + 2-deoxy-alpha-D-ribose 1-phosphate</text>
        <dbReference type="Rhea" id="RHEA:36431"/>
        <dbReference type="ChEBI" id="CHEBI:26386"/>
        <dbReference type="ChEBI" id="CHEBI:43474"/>
        <dbReference type="ChEBI" id="CHEBI:57259"/>
        <dbReference type="ChEBI" id="CHEBI:142361"/>
        <dbReference type="EC" id="2.4.2.1"/>
    </reaction>
</comment>
<dbReference type="PANTHER" id="PTHR11904:SF9">
    <property type="entry name" value="PURINE NUCLEOSIDE PHOSPHORYLASE-RELATED"/>
    <property type="match status" value="1"/>
</dbReference>
<accession>A0ABM7UCX8</accession>
<sequence>MSSGHADRPMGGSGAPEAPGAPGGWGGLSGMSERMVSRPGAQVLQALIESGGPAGAGPALEGAHQIARRTCVPRHDLLVVLGSGSADALQQWGAPQASLPLSDLPGVRAPAAPGHQDLLASYERGGRHVLVAFGRTHLYEGGGPAPVVALARAAAASGVRAAVLVNANGCLRDWRLGEVMVITDHLNLTGASPFEGTVFADVRATWDAQLAAGLEEVTGRSGVYAALRGPEYQTMAETRMLAGLGADCVGMSTVLEAIALHQLGVGVAGLSVVSDLSASEQPTDPQEVVRLAARAHPVVARGIEAVLASL</sequence>
<evidence type="ECO:0000256" key="3">
    <source>
        <dbReference type="ARBA" id="ARBA00006751"/>
    </source>
</evidence>
<dbReference type="EC" id="2.4.2.1" evidence="4"/>
<evidence type="ECO:0000313" key="12">
    <source>
        <dbReference type="Proteomes" id="UP000824496"/>
    </source>
</evidence>
<evidence type="ECO:0000256" key="5">
    <source>
        <dbReference type="ARBA" id="ARBA00022676"/>
    </source>
</evidence>
<protein>
    <recommendedName>
        <fullName evidence="4">purine-nucleoside phosphorylase</fullName>
        <ecNumber evidence="4">2.4.2.1</ecNumber>
    </recommendedName>
    <alternativeName>
        <fullName evidence="7">Inosine-guanosine phosphorylase</fullName>
    </alternativeName>
</protein>
<dbReference type="InterPro" id="IPR000845">
    <property type="entry name" value="Nucleoside_phosphorylase_d"/>
</dbReference>